<evidence type="ECO:0000313" key="4">
    <source>
        <dbReference type="Proteomes" id="UP000662770"/>
    </source>
</evidence>
<feature type="chain" id="PRO_5045973256" description="Low-complexity protein" evidence="2">
    <location>
        <begin position="28"/>
        <end position="133"/>
    </location>
</feature>
<evidence type="ECO:0000256" key="2">
    <source>
        <dbReference type="SAM" id="SignalP"/>
    </source>
</evidence>
<dbReference type="Proteomes" id="UP000662770">
    <property type="component" value="Chromosome"/>
</dbReference>
<gene>
    <name evidence="3" type="ORF">JYB87_16565</name>
</gene>
<name>A0ABX7QPB3_9GAMM</name>
<proteinExistence type="predicted"/>
<dbReference type="EMBL" id="CP071503">
    <property type="protein sequence ID" value="QSX33316.1"/>
    <property type="molecule type" value="Genomic_DNA"/>
</dbReference>
<evidence type="ECO:0000313" key="3">
    <source>
        <dbReference type="EMBL" id="QSX33316.1"/>
    </source>
</evidence>
<dbReference type="RefSeq" id="WP_207354549.1">
    <property type="nucleotide sequence ID" value="NZ_CP071503.1"/>
</dbReference>
<feature type="region of interest" description="Disordered" evidence="1">
    <location>
        <begin position="87"/>
        <end position="133"/>
    </location>
</feature>
<reference evidence="3 4" key="1">
    <citation type="submission" date="2021-03" db="EMBL/GenBank/DDBJ databases">
        <title>Novel species identification of genus Shewanella.</title>
        <authorList>
            <person name="Liu G."/>
            <person name="Zhang Q."/>
        </authorList>
    </citation>
    <scope>NUCLEOTIDE SEQUENCE [LARGE SCALE GENOMIC DNA]</scope>
    <source>
        <strain evidence="3 4">FJAT-51800</strain>
    </source>
</reference>
<evidence type="ECO:0008006" key="5">
    <source>
        <dbReference type="Google" id="ProtNLM"/>
    </source>
</evidence>
<protein>
    <recommendedName>
        <fullName evidence="5">Low-complexity protein</fullName>
    </recommendedName>
</protein>
<accession>A0ABX7QPB3</accession>
<evidence type="ECO:0000256" key="1">
    <source>
        <dbReference type="SAM" id="MobiDB-lite"/>
    </source>
</evidence>
<keyword evidence="4" id="KW-1185">Reference proteome</keyword>
<sequence>MNQVKATTLALALSGLAAATVATEVTANPFSMTQLASGYQLTPDGPDKAKEGKCGEGKCGAEKKAEKEGKCGEGKCGADKAAMKMDKKAAKEMKQGDKMKEGSCGAEHKMQHEGKCGNEKAMEKKAEKKPTPF</sequence>
<keyword evidence="2" id="KW-0732">Signal</keyword>
<organism evidence="3 4">
    <name type="scientific">Shewanella avicenniae</name>
    <dbReference type="NCBI Taxonomy" id="2814294"/>
    <lineage>
        <taxon>Bacteria</taxon>
        <taxon>Pseudomonadati</taxon>
        <taxon>Pseudomonadota</taxon>
        <taxon>Gammaproteobacteria</taxon>
        <taxon>Alteromonadales</taxon>
        <taxon>Shewanellaceae</taxon>
        <taxon>Shewanella</taxon>
    </lineage>
</organism>
<feature type="signal peptide" evidence="2">
    <location>
        <begin position="1"/>
        <end position="27"/>
    </location>
</feature>